<keyword evidence="1" id="KW-0812">Transmembrane</keyword>
<evidence type="ECO:0008006" key="4">
    <source>
        <dbReference type="Google" id="ProtNLM"/>
    </source>
</evidence>
<comment type="caution">
    <text evidence="2">The sequence shown here is derived from an EMBL/GenBank/DDBJ whole genome shotgun (WGS) entry which is preliminary data.</text>
</comment>
<dbReference type="Proteomes" id="UP001597249">
    <property type="component" value="Unassembled WGS sequence"/>
</dbReference>
<feature type="transmembrane region" description="Helical" evidence="1">
    <location>
        <begin position="46"/>
        <end position="63"/>
    </location>
</feature>
<proteinExistence type="predicted"/>
<keyword evidence="3" id="KW-1185">Reference proteome</keyword>
<protein>
    <recommendedName>
        <fullName evidence="4">DUF3784 domain-containing protein</fullName>
    </recommendedName>
</protein>
<gene>
    <name evidence="2" type="ORF">ACFQ3L_09900</name>
</gene>
<name>A0ABW4BE90_9LACO</name>
<sequence>MFRLIFILFALVLFALAAYVAAHRRANFLGITQLTEAAQKELTRFAALFVIAGVLALLAAFFLTSWLEALALIVGALSAGVLGLRVPAYLNH</sequence>
<evidence type="ECO:0000313" key="3">
    <source>
        <dbReference type="Proteomes" id="UP001597249"/>
    </source>
</evidence>
<feature type="transmembrane region" description="Helical" evidence="1">
    <location>
        <begin position="70"/>
        <end position="90"/>
    </location>
</feature>
<dbReference type="RefSeq" id="WP_125585643.1">
    <property type="nucleotide sequence ID" value="NZ_JBHTMO010000035.1"/>
</dbReference>
<dbReference type="EMBL" id="JBHTMO010000035">
    <property type="protein sequence ID" value="MFD1393877.1"/>
    <property type="molecule type" value="Genomic_DNA"/>
</dbReference>
<accession>A0ABW4BE90</accession>
<evidence type="ECO:0000256" key="1">
    <source>
        <dbReference type="SAM" id="Phobius"/>
    </source>
</evidence>
<organism evidence="2 3">
    <name type="scientific">Lacticaseibacillus jixianensis</name>
    <dbReference type="NCBI Taxonomy" id="2486012"/>
    <lineage>
        <taxon>Bacteria</taxon>
        <taxon>Bacillati</taxon>
        <taxon>Bacillota</taxon>
        <taxon>Bacilli</taxon>
        <taxon>Lactobacillales</taxon>
        <taxon>Lactobacillaceae</taxon>
        <taxon>Lacticaseibacillus</taxon>
    </lineage>
</organism>
<reference evidence="3" key="1">
    <citation type="journal article" date="2019" name="Int. J. Syst. Evol. Microbiol.">
        <title>The Global Catalogue of Microorganisms (GCM) 10K type strain sequencing project: providing services to taxonomists for standard genome sequencing and annotation.</title>
        <authorList>
            <consortium name="The Broad Institute Genomics Platform"/>
            <consortium name="The Broad Institute Genome Sequencing Center for Infectious Disease"/>
            <person name="Wu L."/>
            <person name="Ma J."/>
        </authorList>
    </citation>
    <scope>NUCLEOTIDE SEQUENCE [LARGE SCALE GENOMIC DNA]</scope>
    <source>
        <strain evidence="3">CCM 8911</strain>
    </source>
</reference>
<evidence type="ECO:0000313" key="2">
    <source>
        <dbReference type="EMBL" id="MFD1393877.1"/>
    </source>
</evidence>
<keyword evidence="1" id="KW-1133">Transmembrane helix</keyword>
<keyword evidence="1" id="KW-0472">Membrane</keyword>